<keyword evidence="6" id="KW-0735">Signal-anchor</keyword>
<dbReference type="OrthoDB" id="8959630at2759"/>
<evidence type="ECO:0000313" key="13">
    <source>
        <dbReference type="Proteomes" id="UP000327044"/>
    </source>
</evidence>
<keyword evidence="8 10" id="KW-0472">Membrane</keyword>
<dbReference type="InParanoid" id="A0A5N4ABG5"/>
<keyword evidence="4" id="KW-0808">Transferase</keyword>
<protein>
    <recommendedName>
        <fullName evidence="11">Fringe-like glycosyltransferase domain-containing protein</fullName>
    </recommendedName>
</protein>
<evidence type="ECO:0000256" key="7">
    <source>
        <dbReference type="ARBA" id="ARBA00022989"/>
    </source>
</evidence>
<dbReference type="Gene3D" id="3.90.550.50">
    <property type="match status" value="1"/>
</dbReference>
<evidence type="ECO:0000256" key="4">
    <source>
        <dbReference type="ARBA" id="ARBA00022679"/>
    </source>
</evidence>
<dbReference type="GO" id="GO:0016757">
    <property type="term" value="F:glycosyltransferase activity"/>
    <property type="evidence" value="ECO:0007669"/>
    <property type="project" value="UniProtKB-KW"/>
</dbReference>
<feature type="transmembrane region" description="Helical" evidence="10">
    <location>
        <begin position="7"/>
        <end position="26"/>
    </location>
</feature>
<evidence type="ECO:0000256" key="10">
    <source>
        <dbReference type="SAM" id="Phobius"/>
    </source>
</evidence>
<dbReference type="AlphaFoldDB" id="A0A5N4ABG5"/>
<gene>
    <name evidence="12" type="ORF">PPYR_11468</name>
</gene>
<evidence type="ECO:0000256" key="5">
    <source>
        <dbReference type="ARBA" id="ARBA00022692"/>
    </source>
</evidence>
<evidence type="ECO:0000256" key="2">
    <source>
        <dbReference type="ARBA" id="ARBA00008661"/>
    </source>
</evidence>
<evidence type="ECO:0000256" key="3">
    <source>
        <dbReference type="ARBA" id="ARBA00022676"/>
    </source>
</evidence>
<evidence type="ECO:0000256" key="8">
    <source>
        <dbReference type="ARBA" id="ARBA00023136"/>
    </source>
</evidence>
<name>A0A5N4ABG5_PHOPY</name>
<sequence length="344" mass="39640">MSKRTVLKALFTVIIIGNCMLLLLLYTPTRCTHLQVTKYTKKNIPYHTTKPTTLDDVYIAVRTSKSNHNGRMAVIHQTWFQLAKKQTWFFTDVEDEKLQNLTDGHMINTKCGESHSRRDLCCKMGVEISTFMTASESKWFCHFDDDNYINIPKLVDVLNGYDPDADWYLGKLSLDHPAIVTHNETKKTTRFWFGTGGAGVCISRPLVTKMKPFTIGDQFMRTCDLVAIGDDATMGYILHAQNISLTVIDRFHSHYEQFKCIPRETIEKEIVLSYKGENILEIEGFDLETDPTRFMSLHCVLFPNADLCTTMKRTYTIPTKNTQHSCIIHKFLSIISVSFWCRYI</sequence>
<keyword evidence="5 10" id="KW-0812">Transmembrane</keyword>
<comment type="caution">
    <text evidence="12">The sequence shown here is derived from an EMBL/GenBank/DDBJ whole genome shotgun (WGS) entry which is preliminary data.</text>
</comment>
<evidence type="ECO:0000256" key="9">
    <source>
        <dbReference type="ARBA" id="ARBA00037847"/>
    </source>
</evidence>
<keyword evidence="3" id="KW-0328">Glycosyltransferase</keyword>
<feature type="domain" description="Fringe-like glycosyltransferase" evidence="11">
    <location>
        <begin position="51"/>
        <end position="293"/>
    </location>
</feature>
<evidence type="ECO:0000256" key="6">
    <source>
        <dbReference type="ARBA" id="ARBA00022968"/>
    </source>
</evidence>
<dbReference type="Proteomes" id="UP000327044">
    <property type="component" value="Unassembled WGS sequence"/>
</dbReference>
<evidence type="ECO:0000259" key="11">
    <source>
        <dbReference type="Pfam" id="PF02434"/>
    </source>
</evidence>
<comment type="subcellular location">
    <subcellularLocation>
        <location evidence="9">Endomembrane system</location>
        <topology evidence="9">Single-pass membrane protein</topology>
    </subcellularLocation>
    <subcellularLocation>
        <location evidence="1">Membrane</location>
        <topology evidence="1">Single-pass type II membrane protein</topology>
    </subcellularLocation>
</comment>
<evidence type="ECO:0000313" key="12">
    <source>
        <dbReference type="EMBL" id="KAB0794629.1"/>
    </source>
</evidence>
<organism evidence="12 13">
    <name type="scientific">Photinus pyralis</name>
    <name type="common">Common eastern firefly</name>
    <name type="synonym">Lampyris pyralis</name>
    <dbReference type="NCBI Taxonomy" id="7054"/>
    <lineage>
        <taxon>Eukaryota</taxon>
        <taxon>Metazoa</taxon>
        <taxon>Ecdysozoa</taxon>
        <taxon>Arthropoda</taxon>
        <taxon>Hexapoda</taxon>
        <taxon>Insecta</taxon>
        <taxon>Pterygota</taxon>
        <taxon>Neoptera</taxon>
        <taxon>Endopterygota</taxon>
        <taxon>Coleoptera</taxon>
        <taxon>Polyphaga</taxon>
        <taxon>Elateriformia</taxon>
        <taxon>Elateroidea</taxon>
        <taxon>Lampyridae</taxon>
        <taxon>Lampyrinae</taxon>
        <taxon>Photinus</taxon>
    </lineage>
</organism>
<reference evidence="12 13" key="1">
    <citation type="journal article" date="2018" name="Elife">
        <title>Firefly genomes illuminate parallel origins of bioluminescence in beetles.</title>
        <authorList>
            <person name="Fallon T.R."/>
            <person name="Lower S.E."/>
            <person name="Chang C.H."/>
            <person name="Bessho-Uehara M."/>
            <person name="Martin G.J."/>
            <person name="Bewick A.J."/>
            <person name="Behringer M."/>
            <person name="Debat H.J."/>
            <person name="Wong I."/>
            <person name="Day J.C."/>
            <person name="Suvorov A."/>
            <person name="Silva C.J."/>
            <person name="Stanger-Hall K.F."/>
            <person name="Hall D.W."/>
            <person name="Schmitz R.J."/>
            <person name="Nelson D.R."/>
            <person name="Lewis S.M."/>
            <person name="Shigenobu S."/>
            <person name="Bybee S.M."/>
            <person name="Larracuente A.M."/>
            <person name="Oba Y."/>
            <person name="Weng J.K."/>
        </authorList>
    </citation>
    <scope>NUCLEOTIDE SEQUENCE [LARGE SCALE GENOMIC DNA]</scope>
    <source>
        <strain evidence="12">1611_PpyrPB1</strain>
        <tissue evidence="12">Whole body</tissue>
    </source>
</reference>
<dbReference type="GO" id="GO:0016020">
    <property type="term" value="C:membrane"/>
    <property type="evidence" value="ECO:0007669"/>
    <property type="project" value="UniProtKB-SubCell"/>
</dbReference>
<dbReference type="PANTHER" id="PTHR10811">
    <property type="entry name" value="FRINGE-RELATED"/>
    <property type="match status" value="1"/>
</dbReference>
<accession>A0A5N4ABG5</accession>
<dbReference type="Pfam" id="PF02434">
    <property type="entry name" value="Fringe"/>
    <property type="match status" value="1"/>
</dbReference>
<dbReference type="EMBL" id="VVIM01000008">
    <property type="protein sequence ID" value="KAB0794629.1"/>
    <property type="molecule type" value="Genomic_DNA"/>
</dbReference>
<comment type="similarity">
    <text evidence="2">Belongs to the glycosyltransferase 31 family.</text>
</comment>
<keyword evidence="7 10" id="KW-1133">Transmembrane helix</keyword>
<proteinExistence type="inferred from homology"/>
<evidence type="ECO:0000256" key="1">
    <source>
        <dbReference type="ARBA" id="ARBA00004606"/>
    </source>
</evidence>
<dbReference type="GO" id="GO:0012505">
    <property type="term" value="C:endomembrane system"/>
    <property type="evidence" value="ECO:0007669"/>
    <property type="project" value="UniProtKB-SubCell"/>
</dbReference>
<keyword evidence="13" id="KW-1185">Reference proteome</keyword>
<dbReference type="InterPro" id="IPR003378">
    <property type="entry name" value="Fringe-like_glycosylTrfase"/>
</dbReference>